<feature type="region of interest" description="Disordered" evidence="1">
    <location>
        <begin position="41"/>
        <end position="77"/>
    </location>
</feature>
<feature type="compositionally biased region" description="Low complexity" evidence="1">
    <location>
        <begin position="41"/>
        <end position="55"/>
    </location>
</feature>
<reference evidence="2" key="1">
    <citation type="submission" date="2021-01" db="EMBL/GenBank/DDBJ databases">
        <authorList>
            <person name="Corre E."/>
            <person name="Pelletier E."/>
            <person name="Niang G."/>
            <person name="Scheremetjew M."/>
            <person name="Finn R."/>
            <person name="Kale V."/>
            <person name="Holt S."/>
            <person name="Cochrane G."/>
            <person name="Meng A."/>
            <person name="Brown T."/>
            <person name="Cohen L."/>
        </authorList>
    </citation>
    <scope>NUCLEOTIDE SEQUENCE</scope>
    <source>
        <strain evidence="2">CCMP645</strain>
    </source>
</reference>
<dbReference type="EMBL" id="HBIZ01014961">
    <property type="protein sequence ID" value="CAE0756609.1"/>
    <property type="molecule type" value="Transcribed_RNA"/>
</dbReference>
<evidence type="ECO:0000256" key="1">
    <source>
        <dbReference type="SAM" id="MobiDB-lite"/>
    </source>
</evidence>
<dbReference type="AlphaFoldDB" id="A0A7S4EWB1"/>
<organism evidence="2">
    <name type="scientific">Chrysotila carterae</name>
    <name type="common">Marine alga</name>
    <name type="synonym">Syracosphaera carterae</name>
    <dbReference type="NCBI Taxonomy" id="13221"/>
    <lineage>
        <taxon>Eukaryota</taxon>
        <taxon>Haptista</taxon>
        <taxon>Haptophyta</taxon>
        <taxon>Prymnesiophyceae</taxon>
        <taxon>Isochrysidales</taxon>
        <taxon>Isochrysidaceae</taxon>
        <taxon>Chrysotila</taxon>
    </lineage>
</organism>
<proteinExistence type="predicted"/>
<evidence type="ECO:0000313" key="2">
    <source>
        <dbReference type="EMBL" id="CAE0756609.1"/>
    </source>
</evidence>
<accession>A0A7S4EWB1</accession>
<protein>
    <submittedName>
        <fullName evidence="2">Uncharacterized protein</fullName>
    </submittedName>
</protein>
<name>A0A7S4EWB1_CHRCT</name>
<sequence>MMPTSSGAYVHGGTYDESSGDAKEVMQFFLSQKFRRPDFVLSLPRPMMPSSPGRGKSFSSTPESPGTPLREKVGTDASATAVRGVDSIVEGMARRAAASAARLFMAVHIADANFGDMVSLYTCTDKRLDNLLK</sequence>
<gene>
    <name evidence="2" type="ORF">PCAR00345_LOCUS9203</name>
</gene>